<feature type="compositionally biased region" description="Basic and acidic residues" evidence="5">
    <location>
        <begin position="301"/>
        <end position="311"/>
    </location>
</feature>
<feature type="compositionally biased region" description="Basic and acidic residues" evidence="5">
    <location>
        <begin position="111"/>
        <end position="131"/>
    </location>
</feature>
<feature type="compositionally biased region" description="Basic and acidic residues" evidence="5">
    <location>
        <begin position="342"/>
        <end position="354"/>
    </location>
</feature>
<dbReference type="PANTHER" id="PTHR21676">
    <property type="entry name" value="PROTEIN STUM"/>
    <property type="match status" value="1"/>
</dbReference>
<keyword evidence="3 6" id="KW-1133">Transmembrane helix</keyword>
<dbReference type="PANTHER" id="PTHR21676:SF6">
    <property type="entry name" value="PROTEIN STUM"/>
    <property type="match status" value="1"/>
</dbReference>
<evidence type="ECO:0000313" key="7">
    <source>
        <dbReference type="EMBL" id="KAK7103353.1"/>
    </source>
</evidence>
<dbReference type="Pfam" id="PF15795">
    <property type="entry name" value="Spec3"/>
    <property type="match status" value="1"/>
</dbReference>
<sequence length="793" mass="85424">MPTDHERSKGGTAYPGEHEDSDSTNQAHVQKAPSVESIVASQKGVSSEINADTQKGTPPESIADSQKDSSSDISPNIQKRLSSESNLDFKKRPSLESIPEVTPSENSVAETKQEDHDKLATYSEVDKREAGSHSSAGTEGKRSTLKTESPQTNQSKSTTSEALGSPISSSEAQSKAMPGVSYTGGKHGGEFSNDPLNMHANSIINQNATDGSETKNQTPSTNKNIDNEKIAHKEKSGPQKQAKEEQETSRTAATKTGVFSASNGSASTKVNQKDTDSMETRSDSKSPRRGVSGKQQNTRHSRLDLAKEDQKHAKRTPSASSKSPKAESRIPRSLMQRHHNRGDKAHDTSEDKPQNHTGSKTGSADALTKKENMMENEKPKPPETNTPNQEGPKGIKPGEGNEQKPANDNERSVEHQTEPNVSAEKMTTATNNSPDVTTISSKEKADSVHPVTKSQTGGKPANGLIQNHSHKDFSTLDSTGEEDEQQKKAHAILSRAVMKKANSSKTETQKIKEEQKKEVKKEEEESEEKLKAQALFNKAVLRRLASVEQKPPGQTSSTQPNITDLNSSLNSSAGAKSLNSSSSGPAHHPRPAHKTHSMQSLAVPAPGIGPTPLEVDDRVSLGSRRDSVRQSMDSSGSRKSVDYRLQTSQVVSAGGGEEKPKSVTWHDDSMIRAAIPALPLPLAVVCLILNIVLPGSGTVVSGMSVLCCSQSRISSKGDTKANTVCVNIFVGAAQLGTVTFFLVGWFWSLAWGVKMVILAVEHREELKQQREKELQALALRAFGSPGNMRRLPV</sequence>
<feature type="compositionally biased region" description="Polar residues" evidence="5">
    <location>
        <begin position="552"/>
        <end position="564"/>
    </location>
</feature>
<comment type="caution">
    <text evidence="7">The sequence shown here is derived from an EMBL/GenBank/DDBJ whole genome shotgun (WGS) entry which is preliminary data.</text>
</comment>
<feature type="compositionally biased region" description="Basic and acidic residues" evidence="5">
    <location>
        <begin position="271"/>
        <end position="286"/>
    </location>
</feature>
<dbReference type="Proteomes" id="UP001374579">
    <property type="component" value="Unassembled WGS sequence"/>
</dbReference>
<feature type="region of interest" description="Disordered" evidence="5">
    <location>
        <begin position="1"/>
        <end position="530"/>
    </location>
</feature>
<keyword evidence="8" id="KW-1185">Reference proteome</keyword>
<dbReference type="EMBL" id="JBAMIC010000008">
    <property type="protein sequence ID" value="KAK7103353.1"/>
    <property type="molecule type" value="Genomic_DNA"/>
</dbReference>
<feature type="compositionally biased region" description="Low complexity" evidence="5">
    <location>
        <begin position="565"/>
        <end position="584"/>
    </location>
</feature>
<feature type="compositionally biased region" description="Polar residues" evidence="5">
    <location>
        <begin position="146"/>
        <end position="173"/>
    </location>
</feature>
<gene>
    <name evidence="7" type="ORF">V1264_018271</name>
</gene>
<organism evidence="7 8">
    <name type="scientific">Littorina saxatilis</name>
    <dbReference type="NCBI Taxonomy" id="31220"/>
    <lineage>
        <taxon>Eukaryota</taxon>
        <taxon>Metazoa</taxon>
        <taxon>Spiralia</taxon>
        <taxon>Lophotrochozoa</taxon>
        <taxon>Mollusca</taxon>
        <taxon>Gastropoda</taxon>
        <taxon>Caenogastropoda</taxon>
        <taxon>Littorinimorpha</taxon>
        <taxon>Littorinoidea</taxon>
        <taxon>Littorinidae</taxon>
        <taxon>Littorina</taxon>
    </lineage>
</organism>
<feature type="transmembrane region" description="Helical" evidence="6">
    <location>
        <begin position="724"/>
        <end position="747"/>
    </location>
</feature>
<reference evidence="7 8" key="1">
    <citation type="submission" date="2024-02" db="EMBL/GenBank/DDBJ databases">
        <title>Chromosome-scale genome assembly of the rough periwinkle Littorina saxatilis.</title>
        <authorList>
            <person name="De Jode A."/>
            <person name="Faria R."/>
            <person name="Formenti G."/>
            <person name="Sims Y."/>
            <person name="Smith T.P."/>
            <person name="Tracey A."/>
            <person name="Wood J.M.D."/>
            <person name="Zagrodzka Z.B."/>
            <person name="Johannesson K."/>
            <person name="Butlin R.K."/>
            <person name="Leder E.H."/>
        </authorList>
    </citation>
    <scope>NUCLEOTIDE SEQUENCE [LARGE SCALE GENOMIC DNA]</scope>
    <source>
        <strain evidence="7">Snail1</strain>
        <tissue evidence="7">Muscle</tissue>
    </source>
</reference>
<proteinExistence type="predicted"/>
<feature type="compositionally biased region" description="Polar residues" evidence="5">
    <location>
        <begin position="425"/>
        <end position="440"/>
    </location>
</feature>
<evidence type="ECO:0000256" key="5">
    <source>
        <dbReference type="SAM" id="MobiDB-lite"/>
    </source>
</evidence>
<evidence type="ECO:0000256" key="3">
    <source>
        <dbReference type="ARBA" id="ARBA00022989"/>
    </source>
</evidence>
<name>A0AAN9GBX5_9CAEN</name>
<keyword evidence="4 6" id="KW-0472">Membrane</keyword>
<feature type="compositionally biased region" description="Polar residues" evidence="5">
    <location>
        <begin position="199"/>
        <end position="224"/>
    </location>
</feature>
<feature type="compositionally biased region" description="Basic and acidic residues" evidence="5">
    <location>
        <begin position="225"/>
        <end position="248"/>
    </location>
</feature>
<evidence type="ECO:0000256" key="6">
    <source>
        <dbReference type="SAM" id="Phobius"/>
    </source>
</evidence>
<dbReference type="InterPro" id="IPR026673">
    <property type="entry name" value="SPEC3/Stum"/>
</dbReference>
<comment type="subcellular location">
    <subcellularLocation>
        <location evidence="1">Membrane</location>
        <topology evidence="1">Multi-pass membrane protein</topology>
    </subcellularLocation>
</comment>
<feature type="compositionally biased region" description="Basic and acidic residues" evidence="5">
    <location>
        <begin position="507"/>
        <end position="530"/>
    </location>
</feature>
<evidence type="ECO:0000256" key="4">
    <source>
        <dbReference type="ARBA" id="ARBA00023136"/>
    </source>
</evidence>
<dbReference type="AlphaFoldDB" id="A0AAN9GBX5"/>
<feature type="compositionally biased region" description="Basic residues" evidence="5">
    <location>
        <begin position="587"/>
        <end position="596"/>
    </location>
</feature>
<evidence type="ECO:0000313" key="8">
    <source>
        <dbReference type="Proteomes" id="UP001374579"/>
    </source>
</evidence>
<evidence type="ECO:0008006" key="9">
    <source>
        <dbReference type="Google" id="ProtNLM"/>
    </source>
</evidence>
<feature type="compositionally biased region" description="Basic and acidic residues" evidence="5">
    <location>
        <begin position="399"/>
        <end position="417"/>
    </location>
</feature>
<dbReference type="GO" id="GO:0016020">
    <property type="term" value="C:membrane"/>
    <property type="evidence" value="ECO:0007669"/>
    <property type="project" value="UniProtKB-SubCell"/>
</dbReference>
<feature type="compositionally biased region" description="Polar residues" evidence="5">
    <location>
        <begin position="629"/>
        <end position="638"/>
    </location>
</feature>
<accession>A0AAN9GBX5</accession>
<feature type="region of interest" description="Disordered" evidence="5">
    <location>
        <begin position="543"/>
        <end position="662"/>
    </location>
</feature>
<keyword evidence="2 6" id="KW-0812">Transmembrane</keyword>
<evidence type="ECO:0000256" key="1">
    <source>
        <dbReference type="ARBA" id="ARBA00004141"/>
    </source>
</evidence>
<feature type="transmembrane region" description="Helical" evidence="6">
    <location>
        <begin position="680"/>
        <end position="703"/>
    </location>
</feature>
<evidence type="ECO:0000256" key="2">
    <source>
        <dbReference type="ARBA" id="ARBA00022692"/>
    </source>
</evidence>
<feature type="compositionally biased region" description="Polar residues" evidence="5">
    <location>
        <begin position="249"/>
        <end position="270"/>
    </location>
</feature>
<protein>
    <recommendedName>
        <fullName evidence="9">Protein SPEC3</fullName>
    </recommendedName>
</protein>
<feature type="compositionally biased region" description="Polar residues" evidence="5">
    <location>
        <begin position="39"/>
        <end position="56"/>
    </location>
</feature>
<feature type="compositionally biased region" description="Polar residues" evidence="5">
    <location>
        <begin position="71"/>
        <end position="86"/>
    </location>
</feature>
<feature type="compositionally biased region" description="Basic and acidic residues" evidence="5">
    <location>
        <begin position="367"/>
        <end position="381"/>
    </location>
</feature>
<feature type="compositionally biased region" description="Basic and acidic residues" evidence="5">
    <location>
        <begin position="615"/>
        <end position="628"/>
    </location>
</feature>